<dbReference type="GO" id="GO:0051170">
    <property type="term" value="P:import into nucleus"/>
    <property type="evidence" value="ECO:0007669"/>
    <property type="project" value="TreeGrafter"/>
</dbReference>
<gene>
    <name evidence="2" type="ORF">PSON_ATCC_30995.1.T0390134</name>
</gene>
<dbReference type="Pfam" id="PF13460">
    <property type="entry name" value="NAD_binding_10"/>
    <property type="match status" value="1"/>
</dbReference>
<sequence length="228" mass="26004">MDQFNLRGVILGASGAVGRELVTELSNSPKWTEIVLIVRRKLEQWDTLPNKNKLRIIQVQNLDTLEQTDEWKKFANFNTFFCVLGSRVKEGDAQFTKVDLTYPIYGGNIAKANSIPHYSLLTSIGADKGSMFLYTRIKGLVEEALTKQQFPYLTIHRAGAILNRVNDERFGETFLKYMPFIDKIECKDLAKALRIDAEKAYLDLQNSNSTDSIVRINTNKMLLDFSKL</sequence>
<evidence type="ECO:0000259" key="1">
    <source>
        <dbReference type="Pfam" id="PF13460"/>
    </source>
</evidence>
<reference evidence="2" key="1">
    <citation type="submission" date="2021-01" db="EMBL/GenBank/DDBJ databases">
        <authorList>
            <consortium name="Genoscope - CEA"/>
            <person name="William W."/>
        </authorList>
    </citation>
    <scope>NUCLEOTIDE SEQUENCE</scope>
</reference>
<evidence type="ECO:0000313" key="3">
    <source>
        <dbReference type="Proteomes" id="UP000692954"/>
    </source>
</evidence>
<accession>A0A8S1MFR8</accession>
<proteinExistence type="predicted"/>
<dbReference type="AlphaFoldDB" id="A0A8S1MFR8"/>
<name>A0A8S1MFR8_9CILI</name>
<feature type="domain" description="NAD(P)-binding" evidence="1">
    <location>
        <begin position="12"/>
        <end position="164"/>
    </location>
</feature>
<protein>
    <recommendedName>
        <fullName evidence="1">NAD(P)-binding domain-containing protein</fullName>
    </recommendedName>
</protein>
<organism evidence="2 3">
    <name type="scientific">Paramecium sonneborni</name>
    <dbReference type="NCBI Taxonomy" id="65129"/>
    <lineage>
        <taxon>Eukaryota</taxon>
        <taxon>Sar</taxon>
        <taxon>Alveolata</taxon>
        <taxon>Ciliophora</taxon>
        <taxon>Intramacronucleata</taxon>
        <taxon>Oligohymenophorea</taxon>
        <taxon>Peniculida</taxon>
        <taxon>Parameciidae</taxon>
        <taxon>Paramecium</taxon>
    </lineage>
</organism>
<dbReference type="PANTHER" id="PTHR14097:SF7">
    <property type="entry name" value="OXIDOREDUCTASE HTATIP2"/>
    <property type="match status" value="1"/>
</dbReference>
<comment type="caution">
    <text evidence="2">The sequence shown here is derived from an EMBL/GenBank/DDBJ whole genome shotgun (WGS) entry which is preliminary data.</text>
</comment>
<dbReference type="OrthoDB" id="283707at2759"/>
<evidence type="ECO:0000313" key="2">
    <source>
        <dbReference type="EMBL" id="CAD8079480.1"/>
    </source>
</evidence>
<dbReference type="InterPro" id="IPR016040">
    <property type="entry name" value="NAD(P)-bd_dom"/>
</dbReference>
<dbReference type="Proteomes" id="UP000692954">
    <property type="component" value="Unassembled WGS sequence"/>
</dbReference>
<dbReference type="PANTHER" id="PTHR14097">
    <property type="entry name" value="OXIDOREDUCTASE HTATIP2"/>
    <property type="match status" value="1"/>
</dbReference>
<dbReference type="EMBL" id="CAJJDN010000039">
    <property type="protein sequence ID" value="CAD8079480.1"/>
    <property type="molecule type" value="Genomic_DNA"/>
</dbReference>
<dbReference type="GO" id="GO:0005737">
    <property type="term" value="C:cytoplasm"/>
    <property type="evidence" value="ECO:0007669"/>
    <property type="project" value="TreeGrafter"/>
</dbReference>
<keyword evidence="3" id="KW-1185">Reference proteome</keyword>